<dbReference type="AlphaFoldDB" id="A0A162M4D4"/>
<protein>
    <submittedName>
        <fullName evidence="2">Uncharacterized protein</fullName>
    </submittedName>
</protein>
<name>A0A162M4D4_METRR</name>
<keyword evidence="3" id="KW-1185">Reference proteome</keyword>
<organism evidence="2 3">
    <name type="scientific">Metarhizium rileyi (strain RCEF 4871)</name>
    <name type="common">Nomuraea rileyi</name>
    <dbReference type="NCBI Taxonomy" id="1649241"/>
    <lineage>
        <taxon>Eukaryota</taxon>
        <taxon>Fungi</taxon>
        <taxon>Dikarya</taxon>
        <taxon>Ascomycota</taxon>
        <taxon>Pezizomycotina</taxon>
        <taxon>Sordariomycetes</taxon>
        <taxon>Hypocreomycetidae</taxon>
        <taxon>Hypocreales</taxon>
        <taxon>Clavicipitaceae</taxon>
        <taxon>Metarhizium</taxon>
    </lineage>
</organism>
<reference evidence="2 3" key="1">
    <citation type="journal article" date="2016" name="Genome Biol. Evol.">
        <title>Divergent and convergent evolution of fungal pathogenicity.</title>
        <authorList>
            <person name="Shang Y."/>
            <person name="Xiao G."/>
            <person name="Zheng P."/>
            <person name="Cen K."/>
            <person name="Zhan S."/>
            <person name="Wang C."/>
        </authorList>
    </citation>
    <scope>NUCLEOTIDE SEQUENCE [LARGE SCALE GENOMIC DNA]</scope>
    <source>
        <strain evidence="2 3">RCEF 4871</strain>
    </source>
</reference>
<feature type="compositionally biased region" description="Basic and acidic residues" evidence="1">
    <location>
        <begin position="217"/>
        <end position="228"/>
    </location>
</feature>
<dbReference type="STRING" id="1081105.A0A162M4D4"/>
<evidence type="ECO:0000256" key="1">
    <source>
        <dbReference type="SAM" id="MobiDB-lite"/>
    </source>
</evidence>
<dbReference type="EMBL" id="AZHC01000002">
    <property type="protein sequence ID" value="OAA50480.1"/>
    <property type="molecule type" value="Genomic_DNA"/>
</dbReference>
<evidence type="ECO:0000313" key="2">
    <source>
        <dbReference type="EMBL" id="OAA50480.1"/>
    </source>
</evidence>
<dbReference type="OrthoDB" id="4925847at2759"/>
<comment type="caution">
    <text evidence="2">The sequence shown here is derived from an EMBL/GenBank/DDBJ whole genome shotgun (WGS) entry which is preliminary data.</text>
</comment>
<dbReference type="Proteomes" id="UP000243498">
    <property type="component" value="Unassembled WGS sequence"/>
</dbReference>
<gene>
    <name evidence="2" type="ORF">NOR_00930</name>
</gene>
<accession>A0A162M4D4</accession>
<feature type="region of interest" description="Disordered" evidence="1">
    <location>
        <begin position="166"/>
        <end position="239"/>
    </location>
</feature>
<proteinExistence type="predicted"/>
<sequence length="284" mass="31324">MPLYSTSYKQHLAKPATCSFQQATRSPQLSIKSYGRTDFERFDQETRGKQLFVGSGSIGKVKVNCKYHWKKARWGVIGDDSRAAGIVYMDVNFNQPHGYCLETATGEVEEGGRGDACIRTGAVFEPGQLETIEEEEASFAEALIEEAIEEGDPILEPLARQIHSGRDARPSIVDSAPQRLLRGTRQSEATAEPLLRRSGVREGSLKPVTGSKQPAVTREEPRGPKTSDNEGISARLVSPGSTPVALHDDKLRKVVRVPAILFLIRFLVVYHPSSCLWMQSLSID</sequence>
<evidence type="ECO:0000313" key="3">
    <source>
        <dbReference type="Proteomes" id="UP000243498"/>
    </source>
</evidence>